<reference evidence="3" key="1">
    <citation type="journal article" date="2023" name="Mol. Phylogenet. Evol.">
        <title>Genome-scale phylogeny and comparative genomics of the fungal order Sordariales.</title>
        <authorList>
            <person name="Hensen N."/>
            <person name="Bonometti L."/>
            <person name="Westerberg I."/>
            <person name="Brannstrom I.O."/>
            <person name="Guillou S."/>
            <person name="Cros-Aarteil S."/>
            <person name="Calhoun S."/>
            <person name="Haridas S."/>
            <person name="Kuo A."/>
            <person name="Mondo S."/>
            <person name="Pangilinan J."/>
            <person name="Riley R."/>
            <person name="LaButti K."/>
            <person name="Andreopoulos B."/>
            <person name="Lipzen A."/>
            <person name="Chen C."/>
            <person name="Yan M."/>
            <person name="Daum C."/>
            <person name="Ng V."/>
            <person name="Clum A."/>
            <person name="Steindorff A."/>
            <person name="Ohm R.A."/>
            <person name="Martin F."/>
            <person name="Silar P."/>
            <person name="Natvig D.O."/>
            <person name="Lalanne C."/>
            <person name="Gautier V."/>
            <person name="Ament-Velasquez S.L."/>
            <person name="Kruys A."/>
            <person name="Hutchinson M.I."/>
            <person name="Powell A.J."/>
            <person name="Barry K."/>
            <person name="Miller A.N."/>
            <person name="Grigoriev I.V."/>
            <person name="Debuchy R."/>
            <person name="Gladieux P."/>
            <person name="Hiltunen Thoren M."/>
            <person name="Johannesson H."/>
        </authorList>
    </citation>
    <scope>NUCLEOTIDE SEQUENCE</scope>
    <source>
        <strain evidence="3">CBS 333.67</strain>
    </source>
</reference>
<dbReference type="EMBL" id="JAUDZG010000005">
    <property type="protein sequence ID" value="KAK3304286.1"/>
    <property type="molecule type" value="Genomic_DNA"/>
</dbReference>
<evidence type="ECO:0000313" key="4">
    <source>
        <dbReference type="Proteomes" id="UP001273166"/>
    </source>
</evidence>
<feature type="signal peptide" evidence="2">
    <location>
        <begin position="1"/>
        <end position="17"/>
    </location>
</feature>
<feature type="compositionally biased region" description="Low complexity" evidence="1">
    <location>
        <begin position="86"/>
        <end position="97"/>
    </location>
</feature>
<dbReference type="AlphaFoldDB" id="A0AAJ0GQM0"/>
<evidence type="ECO:0000313" key="3">
    <source>
        <dbReference type="EMBL" id="KAK3304286.1"/>
    </source>
</evidence>
<dbReference type="GeneID" id="87881834"/>
<dbReference type="Proteomes" id="UP001273166">
    <property type="component" value="Unassembled WGS sequence"/>
</dbReference>
<feature type="region of interest" description="Disordered" evidence="1">
    <location>
        <begin position="69"/>
        <end position="97"/>
    </location>
</feature>
<name>A0AAJ0GQM0_9PEZI</name>
<evidence type="ECO:0000256" key="2">
    <source>
        <dbReference type="SAM" id="SignalP"/>
    </source>
</evidence>
<dbReference type="RefSeq" id="XP_062720066.1">
    <property type="nucleotide sequence ID" value="XM_062863005.1"/>
</dbReference>
<evidence type="ECO:0008006" key="5">
    <source>
        <dbReference type="Google" id="ProtNLM"/>
    </source>
</evidence>
<evidence type="ECO:0000256" key="1">
    <source>
        <dbReference type="SAM" id="MobiDB-lite"/>
    </source>
</evidence>
<sequence length="112" mass="12474">MLSWRCLFWIGWFRIRGRILVDLNNGSTPSPTFASRLAIKLEPTKRSLIMADSSTFSRSLTCFRSHTDQSSVNAQDQANQTGQRCPWPSTASTSSATPAETLPEYIVVHAIV</sequence>
<gene>
    <name evidence="3" type="ORF">B0T15DRAFT_235141</name>
</gene>
<reference evidence="3" key="2">
    <citation type="submission" date="2023-06" db="EMBL/GenBank/DDBJ databases">
        <authorList>
            <consortium name="Lawrence Berkeley National Laboratory"/>
            <person name="Mondo S.J."/>
            <person name="Hensen N."/>
            <person name="Bonometti L."/>
            <person name="Westerberg I."/>
            <person name="Brannstrom I.O."/>
            <person name="Guillou S."/>
            <person name="Cros-Aarteil S."/>
            <person name="Calhoun S."/>
            <person name="Haridas S."/>
            <person name="Kuo A."/>
            <person name="Pangilinan J."/>
            <person name="Riley R."/>
            <person name="Labutti K."/>
            <person name="Andreopoulos B."/>
            <person name="Lipzen A."/>
            <person name="Chen C."/>
            <person name="Yanf M."/>
            <person name="Daum C."/>
            <person name="Ng V."/>
            <person name="Clum A."/>
            <person name="Steindorff A."/>
            <person name="Ohm R."/>
            <person name="Martin F."/>
            <person name="Silar P."/>
            <person name="Natvig D."/>
            <person name="Lalanne C."/>
            <person name="Gautier V."/>
            <person name="Ament-Velasquez S.L."/>
            <person name="Kruys A."/>
            <person name="Hutchinson M.I."/>
            <person name="Powell A.J."/>
            <person name="Barry K."/>
            <person name="Miller A.N."/>
            <person name="Grigoriev I.V."/>
            <person name="Debuchy R."/>
            <person name="Gladieux P."/>
            <person name="Thoren M.H."/>
            <person name="Johannesson H."/>
        </authorList>
    </citation>
    <scope>NUCLEOTIDE SEQUENCE</scope>
    <source>
        <strain evidence="3">CBS 333.67</strain>
    </source>
</reference>
<comment type="caution">
    <text evidence="3">The sequence shown here is derived from an EMBL/GenBank/DDBJ whole genome shotgun (WGS) entry which is preliminary data.</text>
</comment>
<organism evidence="3 4">
    <name type="scientific">Chaetomium strumarium</name>
    <dbReference type="NCBI Taxonomy" id="1170767"/>
    <lineage>
        <taxon>Eukaryota</taxon>
        <taxon>Fungi</taxon>
        <taxon>Dikarya</taxon>
        <taxon>Ascomycota</taxon>
        <taxon>Pezizomycotina</taxon>
        <taxon>Sordariomycetes</taxon>
        <taxon>Sordariomycetidae</taxon>
        <taxon>Sordariales</taxon>
        <taxon>Chaetomiaceae</taxon>
        <taxon>Chaetomium</taxon>
    </lineage>
</organism>
<feature type="chain" id="PRO_5042585197" description="Secreted protein" evidence="2">
    <location>
        <begin position="18"/>
        <end position="112"/>
    </location>
</feature>
<keyword evidence="4" id="KW-1185">Reference proteome</keyword>
<proteinExistence type="predicted"/>
<feature type="compositionally biased region" description="Polar residues" evidence="1">
    <location>
        <begin position="69"/>
        <end position="83"/>
    </location>
</feature>
<keyword evidence="2" id="KW-0732">Signal</keyword>
<accession>A0AAJ0GQM0</accession>
<protein>
    <recommendedName>
        <fullName evidence="5">Secreted protein</fullName>
    </recommendedName>
</protein>